<dbReference type="PANTHER" id="PTHR24217:SF0">
    <property type="entry name" value="PDZ DOMAIN-CONTAINING PROTEIN"/>
    <property type="match status" value="1"/>
</dbReference>
<evidence type="ECO:0000256" key="5">
    <source>
        <dbReference type="SAM" id="Coils"/>
    </source>
</evidence>
<protein>
    <recommendedName>
        <fullName evidence="9">Synaptopodin</fullName>
    </recommendedName>
</protein>
<feature type="region of interest" description="Disordered" evidence="6">
    <location>
        <begin position="501"/>
        <end position="593"/>
    </location>
</feature>
<dbReference type="GO" id="GO:0032233">
    <property type="term" value="P:positive regulation of actin filament bundle assembly"/>
    <property type="evidence" value="ECO:0007669"/>
    <property type="project" value="TreeGrafter"/>
</dbReference>
<keyword evidence="3" id="KW-0597">Phosphoprotein</keyword>
<feature type="compositionally biased region" description="Low complexity" evidence="6">
    <location>
        <begin position="23"/>
        <end position="32"/>
    </location>
</feature>
<evidence type="ECO:0000313" key="8">
    <source>
        <dbReference type="Proteomes" id="UP000466442"/>
    </source>
</evidence>
<comment type="caution">
    <text evidence="7">The sequence shown here is derived from an EMBL/GenBank/DDBJ whole genome shotgun (WGS) entry which is preliminary data.</text>
</comment>
<dbReference type="GO" id="GO:0030018">
    <property type="term" value="C:Z disc"/>
    <property type="evidence" value="ECO:0007669"/>
    <property type="project" value="TreeGrafter"/>
</dbReference>
<dbReference type="GO" id="GO:0005634">
    <property type="term" value="C:nucleus"/>
    <property type="evidence" value="ECO:0007669"/>
    <property type="project" value="TreeGrafter"/>
</dbReference>
<reference evidence="7" key="1">
    <citation type="journal article" date="2021" name="Mol. Ecol. Resour.">
        <title>Apolygus lucorum genome provides insights into omnivorousness and mesophyll feeding.</title>
        <authorList>
            <person name="Liu Y."/>
            <person name="Liu H."/>
            <person name="Wang H."/>
            <person name="Huang T."/>
            <person name="Liu B."/>
            <person name="Yang B."/>
            <person name="Yin L."/>
            <person name="Li B."/>
            <person name="Zhang Y."/>
            <person name="Zhang S."/>
            <person name="Jiang F."/>
            <person name="Zhang X."/>
            <person name="Ren Y."/>
            <person name="Wang B."/>
            <person name="Wang S."/>
            <person name="Lu Y."/>
            <person name="Wu K."/>
            <person name="Fan W."/>
            <person name="Wang G."/>
        </authorList>
    </citation>
    <scope>NUCLEOTIDE SEQUENCE</scope>
    <source>
        <strain evidence="7">12Hb</strain>
    </source>
</reference>
<feature type="coiled-coil region" evidence="5">
    <location>
        <begin position="791"/>
        <end position="839"/>
    </location>
</feature>
<feature type="compositionally biased region" description="Polar residues" evidence="6">
    <location>
        <begin position="534"/>
        <end position="550"/>
    </location>
</feature>
<keyword evidence="5" id="KW-0175">Coiled coil</keyword>
<accession>A0A8S9XRY7</accession>
<evidence type="ECO:0000313" key="7">
    <source>
        <dbReference type="EMBL" id="KAF6210846.1"/>
    </source>
</evidence>
<comment type="similarity">
    <text evidence="4">Belongs to the synaptopodin family.</text>
</comment>
<feature type="region of interest" description="Disordered" evidence="6">
    <location>
        <begin position="13"/>
        <end position="45"/>
    </location>
</feature>
<feature type="compositionally biased region" description="Basic and acidic residues" evidence="6">
    <location>
        <begin position="658"/>
        <end position="681"/>
    </location>
</feature>
<comment type="subcellular location">
    <subcellularLocation>
        <location evidence="1">Cytoplasm</location>
    </subcellularLocation>
</comment>
<name>A0A8S9XRY7_APOLU</name>
<gene>
    <name evidence="7" type="ORF">GE061_013957</name>
</gene>
<keyword evidence="2" id="KW-0963">Cytoplasm</keyword>
<dbReference type="GO" id="GO:0003779">
    <property type="term" value="F:actin binding"/>
    <property type="evidence" value="ECO:0007669"/>
    <property type="project" value="TreeGrafter"/>
</dbReference>
<feature type="compositionally biased region" description="Polar residues" evidence="6">
    <location>
        <begin position="505"/>
        <end position="524"/>
    </location>
</feature>
<dbReference type="InterPro" id="IPR051976">
    <property type="entry name" value="Synaptopodin_domain"/>
</dbReference>
<dbReference type="AlphaFoldDB" id="A0A8S9XRY7"/>
<evidence type="ECO:0000256" key="4">
    <source>
        <dbReference type="ARBA" id="ARBA00038161"/>
    </source>
</evidence>
<proteinExistence type="inferred from homology"/>
<evidence type="ECO:0008006" key="9">
    <source>
        <dbReference type="Google" id="ProtNLM"/>
    </source>
</evidence>
<dbReference type="PANTHER" id="PTHR24217">
    <property type="entry name" value="PUTATIVE-RELATED"/>
    <property type="match status" value="1"/>
</dbReference>
<organism evidence="7 8">
    <name type="scientific">Apolygus lucorum</name>
    <name type="common">Small green plant bug</name>
    <name type="synonym">Lygocoris lucorum</name>
    <dbReference type="NCBI Taxonomy" id="248454"/>
    <lineage>
        <taxon>Eukaryota</taxon>
        <taxon>Metazoa</taxon>
        <taxon>Ecdysozoa</taxon>
        <taxon>Arthropoda</taxon>
        <taxon>Hexapoda</taxon>
        <taxon>Insecta</taxon>
        <taxon>Pterygota</taxon>
        <taxon>Neoptera</taxon>
        <taxon>Paraneoptera</taxon>
        <taxon>Hemiptera</taxon>
        <taxon>Heteroptera</taxon>
        <taxon>Panheteroptera</taxon>
        <taxon>Cimicomorpha</taxon>
        <taxon>Miridae</taxon>
        <taxon>Mirini</taxon>
        <taxon>Apolygus</taxon>
    </lineage>
</organism>
<feature type="region of interest" description="Disordered" evidence="6">
    <location>
        <begin position="649"/>
        <end position="694"/>
    </location>
</feature>
<keyword evidence="8" id="KW-1185">Reference proteome</keyword>
<evidence type="ECO:0000256" key="1">
    <source>
        <dbReference type="ARBA" id="ARBA00004496"/>
    </source>
</evidence>
<dbReference type="GO" id="GO:0015629">
    <property type="term" value="C:actin cytoskeleton"/>
    <property type="evidence" value="ECO:0007669"/>
    <property type="project" value="TreeGrafter"/>
</dbReference>
<dbReference type="EMBL" id="WIXP02000005">
    <property type="protein sequence ID" value="KAF6210846.1"/>
    <property type="molecule type" value="Genomic_DNA"/>
</dbReference>
<dbReference type="OrthoDB" id="300641at2759"/>
<evidence type="ECO:0000256" key="6">
    <source>
        <dbReference type="SAM" id="MobiDB-lite"/>
    </source>
</evidence>
<sequence length="930" mass="104637">MFVPVINVVPPEVDASSERRPSSSRLAPRPCSWSLSPHQVRGKPPVPSRALYPLTEEPPSDVFFTASVVYREASGHKVNVDDGLRCKPIDLDKLFTPASDSGELSPSRSRKMFSSSSFYGPFHPTMEEQVDLARRISNSLSDISNKESKGQSMYVNRKKRSVKWVHEGEGKNVGFETENFHPEPPKESKPILKLVMDPRGQVQDLNSLRKQGFQIEPPMSPESCFDIVRDLNAPKGKGAELFAKRRKRSENWIIDENNVKTVESYQATTMSQNSMSKLPPPSFLKDTTHRVENVQKMNEIQERFTLPRLKMIKSPWEAALEGSVESAFQEINSPRGVVMAPTPTTLRKLATPTPPLPAPTPAPSDLCKPKNPRGWNPVPACKTFSSVKLEQIFAGSPKSPVSLAYHPDTNTISTEPVIAENKPAIASQLAGHEVFNEQILHEQKARSLNQFLIYDMPAPPREERPPVSTWVEEVDPEIAERERLQEERKKIAEEVKIQKAADVTATPQEEQNVANDSIQPQKSQSDSDRPLPTAVQTEKVSDLKQASSSTKNDESMFEQLCISSEKSALTTSRTEVSRTATMSESKSLVSRASEFTVDKESIVSVDEEVQDLTEREFNELSLEYEKVEKHEIKKPAAIVAGAVPLFDPAPDFTSIQRGEPKPEVDKTEERKEPDFKAPDRKQYKKPPSMVPGARPLFGGAIVDLHLEAKDPETDEPYEKIPVRNLISTFEQSTRPPMKVKQIQDKLFEDKTKEMESRKLFEDVISMEKSYESSKLSLDSEAHISTVEKRIADMSEEEIKKIEHHYELEKQKKHIYDEQMQKYKEEMKQLKTTKSNTTHTPPQTRLNHQYPNFGNDVPKSQPMAPAPALAPSLELTSPYLGESSHLTPIPAVQGDFTATNNFNTAPRGWQSSMSYYRPVTFSTANAAYTDF</sequence>
<evidence type="ECO:0000256" key="3">
    <source>
        <dbReference type="ARBA" id="ARBA00022553"/>
    </source>
</evidence>
<dbReference type="Proteomes" id="UP000466442">
    <property type="component" value="Linkage Group LG5"/>
</dbReference>
<evidence type="ECO:0000256" key="2">
    <source>
        <dbReference type="ARBA" id="ARBA00022490"/>
    </source>
</evidence>
<feature type="compositionally biased region" description="Polar residues" evidence="6">
    <location>
        <begin position="561"/>
        <end position="590"/>
    </location>
</feature>